<protein>
    <submittedName>
        <fullName evidence="1">Uncharacterized protein</fullName>
    </submittedName>
</protein>
<dbReference type="Proteomes" id="UP000190961">
    <property type="component" value="Unassembled WGS sequence"/>
</dbReference>
<dbReference type="EMBL" id="FUZU01000001">
    <property type="protein sequence ID" value="SKC48746.1"/>
    <property type="molecule type" value="Genomic_DNA"/>
</dbReference>
<dbReference type="AlphaFoldDB" id="A0A1T5JBN9"/>
<dbReference type="OrthoDB" id="1252139at2"/>
<name>A0A1T5JBN9_9BACT</name>
<reference evidence="1 2" key="1">
    <citation type="submission" date="2017-02" db="EMBL/GenBank/DDBJ databases">
        <authorList>
            <person name="Peterson S.W."/>
        </authorList>
    </citation>
    <scope>NUCLEOTIDE SEQUENCE [LARGE SCALE GENOMIC DNA]</scope>
    <source>
        <strain evidence="1 2">DSM 25262</strain>
    </source>
</reference>
<organism evidence="1 2">
    <name type="scientific">Ohtaekwangia koreensis</name>
    <dbReference type="NCBI Taxonomy" id="688867"/>
    <lineage>
        <taxon>Bacteria</taxon>
        <taxon>Pseudomonadati</taxon>
        <taxon>Bacteroidota</taxon>
        <taxon>Cytophagia</taxon>
        <taxon>Cytophagales</taxon>
        <taxon>Fulvivirgaceae</taxon>
        <taxon>Ohtaekwangia</taxon>
    </lineage>
</organism>
<sequence>MQLKFKNPVRPDLTSTIQKRNRRLQAFFNAKNLDVRLHGDAQNPLMVLCGCVGLSAYVHNFDLRMLDKPNQGEVMRIFKLTEIVQGTREEVVEWLQKYPQMPLYRIQHANSKLFLCGFNFVDREQKLGRYPVFAREDYHIYKQREAAEDILNMLKEDGYEAEITEPDLELVKSHVGPITFVGLEE</sequence>
<proteinExistence type="predicted"/>
<evidence type="ECO:0000313" key="2">
    <source>
        <dbReference type="Proteomes" id="UP000190961"/>
    </source>
</evidence>
<dbReference type="RefSeq" id="WP_079685527.1">
    <property type="nucleotide sequence ID" value="NZ_FUZU01000001.1"/>
</dbReference>
<accession>A0A1T5JBN9</accession>
<evidence type="ECO:0000313" key="1">
    <source>
        <dbReference type="EMBL" id="SKC48746.1"/>
    </source>
</evidence>
<keyword evidence="2" id="KW-1185">Reference proteome</keyword>
<gene>
    <name evidence="1" type="ORF">SAMN05660236_0944</name>
</gene>